<reference evidence="2 3" key="1">
    <citation type="journal article" date="2023" name="G3 (Bethesda)">
        <title>A chromosome-level genome assembly of Zasmidium syzygii isolated from banana leaves.</title>
        <authorList>
            <person name="van Westerhoven A.C."/>
            <person name="Mehrabi R."/>
            <person name="Talebi R."/>
            <person name="Steentjes M.B.F."/>
            <person name="Corcolon B."/>
            <person name="Chong P.A."/>
            <person name="Kema G.H.J."/>
            <person name="Seidl M.F."/>
        </authorList>
    </citation>
    <scope>NUCLEOTIDE SEQUENCE [LARGE SCALE GENOMIC DNA]</scope>
    <source>
        <strain evidence="2 3">P124</strain>
    </source>
</reference>
<protein>
    <submittedName>
        <fullName evidence="2">Uncharacterized protein</fullName>
    </submittedName>
</protein>
<sequence>MVAEPQARQGCDMGLRPATSPPAPAESKECHFFKLPPELREIIYEEVLSTVDFLQDQGPQPRLVRPSLLATCKSIQAEALPLYTNRVGMLLVESTSGAASYMMEFAELLQQTRGDTHAERRLMYALSRQLQKTHGYLRECDELALQELYDIREAFGSTTTGLGLSHKTITALTESLKELATASDALAREGNL</sequence>
<evidence type="ECO:0000256" key="1">
    <source>
        <dbReference type="SAM" id="MobiDB-lite"/>
    </source>
</evidence>
<evidence type="ECO:0000313" key="3">
    <source>
        <dbReference type="Proteomes" id="UP001305779"/>
    </source>
</evidence>
<dbReference type="Proteomes" id="UP001305779">
    <property type="component" value="Unassembled WGS sequence"/>
</dbReference>
<dbReference type="EMBL" id="JAXOVC010000010">
    <property type="protein sequence ID" value="KAK4496597.1"/>
    <property type="molecule type" value="Genomic_DNA"/>
</dbReference>
<comment type="caution">
    <text evidence="2">The sequence shown here is derived from an EMBL/GenBank/DDBJ whole genome shotgun (WGS) entry which is preliminary data.</text>
</comment>
<gene>
    <name evidence="2" type="ORF">PRZ48_012577</name>
</gene>
<organism evidence="2 3">
    <name type="scientific">Zasmidium cellare</name>
    <name type="common">Wine cellar mold</name>
    <name type="synonym">Racodium cellare</name>
    <dbReference type="NCBI Taxonomy" id="395010"/>
    <lineage>
        <taxon>Eukaryota</taxon>
        <taxon>Fungi</taxon>
        <taxon>Dikarya</taxon>
        <taxon>Ascomycota</taxon>
        <taxon>Pezizomycotina</taxon>
        <taxon>Dothideomycetes</taxon>
        <taxon>Dothideomycetidae</taxon>
        <taxon>Mycosphaerellales</taxon>
        <taxon>Mycosphaerellaceae</taxon>
        <taxon>Zasmidium</taxon>
    </lineage>
</organism>
<name>A0ABR0E5A6_ZASCE</name>
<evidence type="ECO:0000313" key="2">
    <source>
        <dbReference type="EMBL" id="KAK4496597.1"/>
    </source>
</evidence>
<accession>A0ABR0E5A6</accession>
<feature type="region of interest" description="Disordered" evidence="1">
    <location>
        <begin position="1"/>
        <end position="27"/>
    </location>
</feature>
<keyword evidence="3" id="KW-1185">Reference proteome</keyword>
<proteinExistence type="predicted"/>